<reference evidence="1 2" key="1">
    <citation type="submission" date="2014-07" db="EMBL/GenBank/DDBJ databases">
        <title>Epilithonimonas lactis LMG 22401 Genome.</title>
        <authorList>
            <person name="Pipes S.E."/>
            <person name="Stropko S.J."/>
        </authorList>
    </citation>
    <scope>NUCLEOTIDE SEQUENCE [LARGE SCALE GENOMIC DNA]</scope>
    <source>
        <strain evidence="1 2">LMG 24401</strain>
    </source>
</reference>
<sequence>MISVFLKEQTKQQHDDTEAKLQSQKIFDKSYTLDDYKTLLIHNYKLISRYEPQIHDQLQNYPELKLELRSKIEALKTDLDNLNIKTENEVPTQNLENEAEAFGALYVMEGSTLGGNVIAKQLKRNPEFENVEFNYFGVYGENTGPYWQEFKSIIDEKITEEHYDACVAGAKKAYQLLS</sequence>
<organism evidence="1 2">
    <name type="scientific">Epilithonimonas lactis</name>
    <dbReference type="NCBI Taxonomy" id="421072"/>
    <lineage>
        <taxon>Bacteria</taxon>
        <taxon>Pseudomonadati</taxon>
        <taxon>Bacteroidota</taxon>
        <taxon>Flavobacteriia</taxon>
        <taxon>Flavobacteriales</taxon>
        <taxon>Weeksellaceae</taxon>
        <taxon>Chryseobacterium group</taxon>
        <taxon>Epilithonimonas</taxon>
    </lineage>
</organism>
<dbReference type="InterPro" id="IPR016084">
    <property type="entry name" value="Haem_Oase-like_multi-hlx"/>
</dbReference>
<dbReference type="SUPFAM" id="SSF48613">
    <property type="entry name" value="Heme oxygenase-like"/>
    <property type="match status" value="1"/>
</dbReference>
<dbReference type="Pfam" id="PF01126">
    <property type="entry name" value="Heme_oxygenase"/>
    <property type="match status" value="1"/>
</dbReference>
<dbReference type="GO" id="GO:0006788">
    <property type="term" value="P:heme oxidation"/>
    <property type="evidence" value="ECO:0007669"/>
    <property type="project" value="InterPro"/>
</dbReference>
<dbReference type="GO" id="GO:0004392">
    <property type="term" value="F:heme oxygenase (decyclizing) activity"/>
    <property type="evidence" value="ECO:0007669"/>
    <property type="project" value="InterPro"/>
</dbReference>
<evidence type="ECO:0000313" key="2">
    <source>
        <dbReference type="Proteomes" id="UP000028623"/>
    </source>
</evidence>
<dbReference type="AlphaFoldDB" id="A0A085B944"/>
<evidence type="ECO:0000313" key="1">
    <source>
        <dbReference type="EMBL" id="KFC18989.1"/>
    </source>
</evidence>
<accession>A0A085B944</accession>
<dbReference type="CDD" id="cd19166">
    <property type="entry name" value="HemeO-bac"/>
    <property type="match status" value="1"/>
</dbReference>
<name>A0A085B944_9FLAO</name>
<protein>
    <recommendedName>
        <fullName evidence="3">Heme oxygenase</fullName>
    </recommendedName>
</protein>
<dbReference type="Gene3D" id="1.20.910.10">
    <property type="entry name" value="Heme oxygenase-like"/>
    <property type="match status" value="1"/>
</dbReference>
<dbReference type="STRING" id="421072.SAMN04488097_3527"/>
<gene>
    <name evidence="1" type="ORF">IO89_15830</name>
</gene>
<dbReference type="InterPro" id="IPR016053">
    <property type="entry name" value="Haem_Oase-like"/>
</dbReference>
<dbReference type="RefSeq" id="WP_034978300.1">
    <property type="nucleotide sequence ID" value="NZ_FOFI01000005.1"/>
</dbReference>
<dbReference type="eggNOG" id="COG3230">
    <property type="taxonomic scope" value="Bacteria"/>
</dbReference>
<dbReference type="EMBL" id="JPLY01000005">
    <property type="protein sequence ID" value="KFC18989.1"/>
    <property type="molecule type" value="Genomic_DNA"/>
</dbReference>
<proteinExistence type="predicted"/>
<keyword evidence="2" id="KW-1185">Reference proteome</keyword>
<dbReference type="OrthoDB" id="114943at2"/>
<dbReference type="Proteomes" id="UP000028623">
    <property type="component" value="Unassembled WGS sequence"/>
</dbReference>
<evidence type="ECO:0008006" key="3">
    <source>
        <dbReference type="Google" id="ProtNLM"/>
    </source>
</evidence>
<comment type="caution">
    <text evidence="1">The sequence shown here is derived from an EMBL/GenBank/DDBJ whole genome shotgun (WGS) entry which is preliminary data.</text>
</comment>